<evidence type="ECO:0000256" key="1">
    <source>
        <dbReference type="SAM" id="MobiDB-lite"/>
    </source>
</evidence>
<sequence>MLLRAQLIQVASAAVTVLGIITQQNMVPKTVKFLDQTGSRKMNSNSPANKVQSWQSILKDATFRSLVKHTGFTPSLEEKIESDRLVWEKLQSSKFTRKPNAKSDDATERVKMGVLLDMTPDGGTLEFRQSDRNVYQCPDGKCDTILRRLLAIWKIERFEPSDMWVRIKVPRATKELEDVYEYTPKYGLQEMNTRFRQSANQSVPSRQVTTTATSTASLPKLKGDEFESLATLPVIDERIVEVKERMDDRIADQPTPTSAETQEPFDDLLQSPTILPIVATGRYKVNEEEARIFLNQGTTASYGFQPSDPTEQLKESHTSQPILSKRIDFNVLNKRKPISYGTKTRESNFFGRHDSKRLPGYDPYSAVQSTGLPIVADEQQYREFFLHMEPLVTEIIRDDPQVPKEFTSNQEPYDGFLPSLGPTGSPFASTVSKYAYQITHPSPEFYETPKQPNLNHFKASPLFVQYSELDPLYHGDATSTFVYEDAKQQQHTADSKLTPAVDQQNEPPLNHTDQGLQEQADGSVNVLRFAGTNGNEIRVPTKTSKGPNSKNKAKSPEGPEKPKGEAQNDRPVTSQSEEGREPLRSSATPTETPTSTTTVQNIPTKSEMESEGTTPENMMIENINSKSPEEVVHMLTNIGVKNATRIEGYPPVSEKTLEASSKMLEKIKKSADLSDPISLIVNRVSQSYSYRTAKGKIKNFMNKRRNLRES</sequence>
<feature type="region of interest" description="Disordered" evidence="1">
    <location>
        <begin position="485"/>
        <end position="515"/>
    </location>
</feature>
<evidence type="ECO:0000313" key="3">
    <source>
        <dbReference type="Proteomes" id="UP000479000"/>
    </source>
</evidence>
<evidence type="ECO:0000313" key="2">
    <source>
        <dbReference type="EMBL" id="CAB0019959.1"/>
    </source>
</evidence>
<dbReference type="AlphaFoldDB" id="A0A6H5HSQ9"/>
<feature type="compositionally biased region" description="Low complexity" evidence="1">
    <location>
        <begin position="585"/>
        <end position="598"/>
    </location>
</feature>
<accession>A0A6H5HSQ9</accession>
<organism evidence="2 3">
    <name type="scientific">Nesidiocoris tenuis</name>
    <dbReference type="NCBI Taxonomy" id="355587"/>
    <lineage>
        <taxon>Eukaryota</taxon>
        <taxon>Metazoa</taxon>
        <taxon>Ecdysozoa</taxon>
        <taxon>Arthropoda</taxon>
        <taxon>Hexapoda</taxon>
        <taxon>Insecta</taxon>
        <taxon>Pterygota</taxon>
        <taxon>Neoptera</taxon>
        <taxon>Paraneoptera</taxon>
        <taxon>Hemiptera</taxon>
        <taxon>Heteroptera</taxon>
        <taxon>Panheteroptera</taxon>
        <taxon>Cimicomorpha</taxon>
        <taxon>Miridae</taxon>
        <taxon>Dicyphina</taxon>
        <taxon>Nesidiocoris</taxon>
    </lineage>
</organism>
<dbReference type="EMBL" id="CADCXU010034721">
    <property type="protein sequence ID" value="CAB0019959.1"/>
    <property type="molecule type" value="Genomic_DNA"/>
</dbReference>
<gene>
    <name evidence="2" type="ORF">NTEN_LOCUS23585</name>
</gene>
<dbReference type="OrthoDB" id="6612393at2759"/>
<reference evidence="2 3" key="1">
    <citation type="submission" date="2020-02" db="EMBL/GenBank/DDBJ databases">
        <authorList>
            <person name="Ferguson B K."/>
        </authorList>
    </citation>
    <scope>NUCLEOTIDE SEQUENCE [LARGE SCALE GENOMIC DNA]</scope>
</reference>
<feature type="compositionally biased region" description="Basic and acidic residues" evidence="1">
    <location>
        <begin position="554"/>
        <end position="568"/>
    </location>
</feature>
<protein>
    <submittedName>
        <fullName evidence="2">Uncharacterized protein</fullName>
    </submittedName>
</protein>
<feature type="region of interest" description="Disordered" evidence="1">
    <location>
        <begin position="530"/>
        <end position="615"/>
    </location>
</feature>
<name>A0A6H5HSQ9_9HEMI</name>
<dbReference type="Proteomes" id="UP000479000">
    <property type="component" value="Unassembled WGS sequence"/>
</dbReference>
<feature type="compositionally biased region" description="Polar residues" evidence="1">
    <location>
        <begin position="501"/>
        <end position="515"/>
    </location>
</feature>
<proteinExistence type="predicted"/>
<feature type="compositionally biased region" description="Polar residues" evidence="1">
    <location>
        <begin position="541"/>
        <end position="550"/>
    </location>
</feature>
<keyword evidence="3" id="KW-1185">Reference proteome</keyword>